<dbReference type="Gene3D" id="3.40.50.2000">
    <property type="entry name" value="Glycogen Phosphorylase B"/>
    <property type="match status" value="1"/>
</dbReference>
<proteinExistence type="predicted"/>
<evidence type="ECO:0000313" key="2">
    <source>
        <dbReference type="Proteomes" id="UP000327013"/>
    </source>
</evidence>
<organism evidence="1 2">
    <name type="scientific">Carpinus fangiana</name>
    <dbReference type="NCBI Taxonomy" id="176857"/>
    <lineage>
        <taxon>Eukaryota</taxon>
        <taxon>Viridiplantae</taxon>
        <taxon>Streptophyta</taxon>
        <taxon>Embryophyta</taxon>
        <taxon>Tracheophyta</taxon>
        <taxon>Spermatophyta</taxon>
        <taxon>Magnoliopsida</taxon>
        <taxon>eudicotyledons</taxon>
        <taxon>Gunneridae</taxon>
        <taxon>Pentapetalae</taxon>
        <taxon>rosids</taxon>
        <taxon>fabids</taxon>
        <taxon>Fagales</taxon>
        <taxon>Betulaceae</taxon>
        <taxon>Carpinus</taxon>
    </lineage>
</organism>
<dbReference type="Proteomes" id="UP000327013">
    <property type="component" value="Chromosome 2"/>
</dbReference>
<sequence>MKIAIDLEQREDDGFVSGDELERRVRELMESEQGAELREKSSKMREMALAALGSASGSFTRALAKFVEALG</sequence>
<dbReference type="EMBL" id="CM017322">
    <property type="protein sequence ID" value="KAE8010265.1"/>
    <property type="molecule type" value="Genomic_DNA"/>
</dbReference>
<reference evidence="1 2" key="1">
    <citation type="submission" date="2019-06" db="EMBL/GenBank/DDBJ databases">
        <title>A chromosomal-level reference genome of Carpinus fangiana (Coryloideae, Betulaceae).</title>
        <authorList>
            <person name="Yang X."/>
            <person name="Wang Z."/>
            <person name="Zhang L."/>
            <person name="Hao G."/>
            <person name="Liu J."/>
            <person name="Yang Y."/>
        </authorList>
    </citation>
    <scope>NUCLEOTIDE SEQUENCE [LARGE SCALE GENOMIC DNA]</scope>
    <source>
        <strain evidence="1">Cfa_2016G</strain>
        <tissue evidence="1">Leaf</tissue>
    </source>
</reference>
<dbReference type="SUPFAM" id="SSF53756">
    <property type="entry name" value="UDP-Glycosyltransferase/glycogen phosphorylase"/>
    <property type="match status" value="1"/>
</dbReference>
<evidence type="ECO:0000313" key="1">
    <source>
        <dbReference type="EMBL" id="KAE8010265.1"/>
    </source>
</evidence>
<dbReference type="AlphaFoldDB" id="A0A5N6QSX6"/>
<accession>A0A5N6QSX6</accession>
<protein>
    <submittedName>
        <fullName evidence="1">Uncharacterized protein</fullName>
    </submittedName>
</protein>
<keyword evidence="2" id="KW-1185">Reference proteome</keyword>
<gene>
    <name evidence="1" type="ORF">FH972_006650</name>
</gene>
<dbReference type="OrthoDB" id="5835829at2759"/>
<name>A0A5N6QSX6_9ROSI</name>